<accession>A0ABV9LZ93</accession>
<keyword evidence="3" id="KW-1003">Cell membrane</keyword>
<evidence type="ECO:0000256" key="1">
    <source>
        <dbReference type="ARBA" id="ARBA00004377"/>
    </source>
</evidence>
<dbReference type="InterPro" id="IPR045584">
    <property type="entry name" value="Pilin-like"/>
</dbReference>
<dbReference type="PROSITE" id="PS00409">
    <property type="entry name" value="PROKAR_NTER_METHYL"/>
    <property type="match status" value="1"/>
</dbReference>
<evidence type="ECO:0000313" key="13">
    <source>
        <dbReference type="EMBL" id="MFC4701857.1"/>
    </source>
</evidence>
<evidence type="ECO:0000313" key="14">
    <source>
        <dbReference type="Proteomes" id="UP001595897"/>
    </source>
</evidence>
<evidence type="ECO:0000259" key="12">
    <source>
        <dbReference type="Pfam" id="PF12019"/>
    </source>
</evidence>
<organism evidence="13 14">
    <name type="scientific">Glaciecola siphonariae</name>
    <dbReference type="NCBI Taxonomy" id="521012"/>
    <lineage>
        <taxon>Bacteria</taxon>
        <taxon>Pseudomonadati</taxon>
        <taxon>Pseudomonadota</taxon>
        <taxon>Gammaproteobacteria</taxon>
        <taxon>Alteromonadales</taxon>
        <taxon>Alteromonadaceae</taxon>
        <taxon>Glaciecola</taxon>
    </lineage>
</organism>
<evidence type="ECO:0000256" key="3">
    <source>
        <dbReference type="ARBA" id="ARBA00022475"/>
    </source>
</evidence>
<reference evidence="14" key="1">
    <citation type="journal article" date="2019" name="Int. J. Syst. Evol. Microbiol.">
        <title>The Global Catalogue of Microorganisms (GCM) 10K type strain sequencing project: providing services to taxonomists for standard genome sequencing and annotation.</title>
        <authorList>
            <consortium name="The Broad Institute Genomics Platform"/>
            <consortium name="The Broad Institute Genome Sequencing Center for Infectious Disease"/>
            <person name="Wu L."/>
            <person name="Ma J."/>
        </authorList>
    </citation>
    <scope>NUCLEOTIDE SEQUENCE [LARGE SCALE GENOMIC DNA]</scope>
    <source>
        <strain evidence="14">KACC 12507</strain>
    </source>
</reference>
<gene>
    <name evidence="13" type="ORF">ACFO4O_17035</name>
</gene>
<evidence type="ECO:0000256" key="9">
    <source>
        <dbReference type="ARBA" id="ARBA00025772"/>
    </source>
</evidence>
<dbReference type="NCBIfam" id="TIGR02532">
    <property type="entry name" value="IV_pilin_GFxxxE"/>
    <property type="match status" value="1"/>
</dbReference>
<dbReference type="SUPFAM" id="SSF54523">
    <property type="entry name" value="Pili subunits"/>
    <property type="match status" value="1"/>
</dbReference>
<feature type="domain" description="General secretion pathway GspH" evidence="12">
    <location>
        <begin position="50"/>
        <end position="164"/>
    </location>
</feature>
<comment type="similarity">
    <text evidence="9">Belongs to the GSP H family.</text>
</comment>
<comment type="subcellular location">
    <subcellularLocation>
        <location evidence="1">Cell inner membrane</location>
        <topology evidence="1">Single-pass membrane protein</topology>
    </subcellularLocation>
</comment>
<evidence type="ECO:0000256" key="2">
    <source>
        <dbReference type="ARBA" id="ARBA00021549"/>
    </source>
</evidence>
<evidence type="ECO:0000256" key="4">
    <source>
        <dbReference type="ARBA" id="ARBA00022481"/>
    </source>
</evidence>
<dbReference type="InterPro" id="IPR022346">
    <property type="entry name" value="T2SS_GspH"/>
</dbReference>
<evidence type="ECO:0000256" key="11">
    <source>
        <dbReference type="SAM" id="Phobius"/>
    </source>
</evidence>
<keyword evidence="6 11" id="KW-0812">Transmembrane</keyword>
<keyword evidence="8 11" id="KW-0472">Membrane</keyword>
<dbReference type="RefSeq" id="WP_382410725.1">
    <property type="nucleotide sequence ID" value="NZ_JBHSGU010000029.1"/>
</dbReference>
<dbReference type="Pfam" id="PF12019">
    <property type="entry name" value="GspH"/>
    <property type="match status" value="1"/>
</dbReference>
<sequence>MINDLRAKKRQRGVTLLEMLITLAIAAIILTLVAPNIQSILTRNKITAEINEMSGLLQFARFTAIDEQTNTIVCPTSDFLACTNDWDSPKMVFIDDNANGTRDDADEPLLLSSQSISATNTMTSSENSIVFFDSGAASAAAEITICPNSNDATFARALLVSLQGRTRVAVDNNNDGVVEIASGAAISCP</sequence>
<dbReference type="Proteomes" id="UP001595897">
    <property type="component" value="Unassembled WGS sequence"/>
</dbReference>
<keyword evidence="7 11" id="KW-1133">Transmembrane helix</keyword>
<protein>
    <recommendedName>
        <fullName evidence="2">Type II secretion system protein H</fullName>
    </recommendedName>
    <alternativeName>
        <fullName evidence="10">General secretion pathway protein H</fullName>
    </alternativeName>
</protein>
<feature type="transmembrane region" description="Helical" evidence="11">
    <location>
        <begin position="12"/>
        <end position="34"/>
    </location>
</feature>
<keyword evidence="4" id="KW-0488">Methylation</keyword>
<dbReference type="EMBL" id="JBHSGU010000029">
    <property type="protein sequence ID" value="MFC4701857.1"/>
    <property type="molecule type" value="Genomic_DNA"/>
</dbReference>
<dbReference type="InterPro" id="IPR012902">
    <property type="entry name" value="N_methyl_site"/>
</dbReference>
<dbReference type="Pfam" id="PF07963">
    <property type="entry name" value="N_methyl"/>
    <property type="match status" value="1"/>
</dbReference>
<keyword evidence="5" id="KW-0997">Cell inner membrane</keyword>
<comment type="caution">
    <text evidence="13">The sequence shown here is derived from an EMBL/GenBank/DDBJ whole genome shotgun (WGS) entry which is preliminary data.</text>
</comment>
<evidence type="ECO:0000256" key="8">
    <source>
        <dbReference type="ARBA" id="ARBA00023136"/>
    </source>
</evidence>
<name>A0ABV9LZ93_9ALTE</name>
<proteinExistence type="inferred from homology"/>
<evidence type="ECO:0000256" key="10">
    <source>
        <dbReference type="ARBA" id="ARBA00030775"/>
    </source>
</evidence>
<evidence type="ECO:0000256" key="5">
    <source>
        <dbReference type="ARBA" id="ARBA00022519"/>
    </source>
</evidence>
<keyword evidence="14" id="KW-1185">Reference proteome</keyword>
<evidence type="ECO:0000256" key="7">
    <source>
        <dbReference type="ARBA" id="ARBA00022989"/>
    </source>
</evidence>
<dbReference type="Gene3D" id="3.55.40.10">
    <property type="entry name" value="minor pseudopilin epsh domain"/>
    <property type="match status" value="1"/>
</dbReference>
<evidence type="ECO:0000256" key="6">
    <source>
        <dbReference type="ARBA" id="ARBA00022692"/>
    </source>
</evidence>